<gene>
    <name evidence="1" type="ORF">MJG53_017614</name>
</gene>
<keyword evidence="2" id="KW-1185">Reference proteome</keyword>
<accession>A0ACB9U8M4</accession>
<evidence type="ECO:0000313" key="1">
    <source>
        <dbReference type="EMBL" id="KAI4560985.1"/>
    </source>
</evidence>
<name>A0ACB9U8M4_9CETA</name>
<dbReference type="EMBL" id="CM043047">
    <property type="protein sequence ID" value="KAI4560985.1"/>
    <property type="molecule type" value="Genomic_DNA"/>
</dbReference>
<dbReference type="Proteomes" id="UP001057279">
    <property type="component" value="Linkage Group LG22"/>
</dbReference>
<comment type="caution">
    <text evidence="1">The sequence shown here is derived from an EMBL/GenBank/DDBJ whole genome shotgun (WGS) entry which is preliminary data.</text>
</comment>
<sequence>KPRYQGVHNAIPFVLLAAAWHLSALALSQAVNDPDTGPEFPELETDKYNRQNGLDPEEAIITECQYFQRFLALPSGHVGHAEKHSVPSVKFLMGMMRELHGMAAVLSEKKVEVFDNRNILKNSKEEKDLVSHGFQLSYFNGEVHLPNLEHNWAGIPGFFHGQEMLFLPVTSRNPEKMLSRVYRSSVAINAFVSYSKHRQKSRIPNGIPKEPSPVTSLSGFVKI</sequence>
<protein>
    <submittedName>
        <fullName evidence="1">Uncharacterized protein</fullName>
    </submittedName>
</protein>
<evidence type="ECO:0000313" key="2">
    <source>
        <dbReference type="Proteomes" id="UP001057279"/>
    </source>
</evidence>
<proteinExistence type="predicted"/>
<organism evidence="1 2">
    <name type="scientific">Ovis ammon polii x Ovis aries</name>
    <dbReference type="NCBI Taxonomy" id="2918886"/>
    <lineage>
        <taxon>Eukaryota</taxon>
        <taxon>Metazoa</taxon>
        <taxon>Chordata</taxon>
        <taxon>Craniata</taxon>
        <taxon>Vertebrata</taxon>
        <taxon>Euteleostomi</taxon>
        <taxon>Mammalia</taxon>
        <taxon>Eutheria</taxon>
        <taxon>Laurasiatheria</taxon>
        <taxon>Artiodactyla</taxon>
        <taxon>Ruminantia</taxon>
        <taxon>Pecora</taxon>
        <taxon>Bovidae</taxon>
        <taxon>Caprinae</taxon>
        <taxon>Ovis</taxon>
    </lineage>
</organism>
<reference evidence="1" key="1">
    <citation type="submission" date="2022-03" db="EMBL/GenBank/DDBJ databases">
        <title>Genomic analyses of argali, domestic sheep and their hybrids provide insights into chromosomal evolution, heterosis and genetic basis of agronomic traits.</title>
        <authorList>
            <person name="Li M."/>
        </authorList>
    </citation>
    <scope>NUCLEOTIDE SEQUENCE</scope>
    <source>
        <strain evidence="1">F1 hybrid</strain>
    </source>
</reference>
<feature type="non-terminal residue" evidence="1">
    <location>
        <position position="1"/>
    </location>
</feature>